<dbReference type="PhylomeDB" id="Q86JB5"/>
<keyword evidence="5" id="KW-1185">Reference proteome</keyword>
<dbReference type="eggNOG" id="KOG4244">
    <property type="taxonomic scope" value="Eukaryota"/>
</dbReference>
<dbReference type="SFLD" id="SFLDG01200">
    <property type="entry name" value="SUF1.1"/>
    <property type="match status" value="1"/>
</dbReference>
<dbReference type="SFLD" id="SFLDS00019">
    <property type="entry name" value="Glutathione_Transferase_(cytos"/>
    <property type="match status" value="1"/>
</dbReference>
<dbReference type="CDD" id="cd03054">
    <property type="entry name" value="GST_N_Metaxin"/>
    <property type="match status" value="1"/>
</dbReference>
<comment type="caution">
    <text evidence="4">The sequence shown here is derived from an EMBL/GenBank/DDBJ whole genome shotgun (WGS) entry which is preliminary data.</text>
</comment>
<dbReference type="OMA" id="HLYTIAY"/>
<evidence type="ECO:0000256" key="1">
    <source>
        <dbReference type="ARBA" id="ARBA00006475"/>
    </source>
</evidence>
<dbReference type="InterPro" id="IPR040079">
    <property type="entry name" value="Glutathione_S-Trfase"/>
</dbReference>
<dbReference type="AlphaFoldDB" id="Q86JB5"/>
<feature type="domain" description="Thioredoxin-like fold" evidence="3">
    <location>
        <begin position="61"/>
        <end position="166"/>
    </location>
</feature>
<dbReference type="Pfam" id="PF17171">
    <property type="entry name" value="GST_C_6"/>
    <property type="match status" value="1"/>
</dbReference>
<dbReference type="PANTHER" id="PTHR12289">
    <property type="entry name" value="METAXIN RELATED"/>
    <property type="match status" value="1"/>
</dbReference>
<dbReference type="GeneID" id="8620712"/>
<organism evidence="4 5">
    <name type="scientific">Dictyostelium discoideum</name>
    <name type="common">Social amoeba</name>
    <dbReference type="NCBI Taxonomy" id="44689"/>
    <lineage>
        <taxon>Eukaryota</taxon>
        <taxon>Amoebozoa</taxon>
        <taxon>Evosea</taxon>
        <taxon>Eumycetozoa</taxon>
        <taxon>Dictyostelia</taxon>
        <taxon>Dictyosteliales</taxon>
        <taxon>Dictyosteliaceae</taxon>
        <taxon>Dictyostelium</taxon>
    </lineage>
</organism>
<dbReference type="GO" id="GO:0005737">
    <property type="term" value="C:cytoplasm"/>
    <property type="evidence" value="ECO:0000318"/>
    <property type="project" value="GO_Central"/>
</dbReference>
<dbReference type="VEuPathDB" id="AmoebaDB:DDB_G0276899"/>
<dbReference type="InterPro" id="IPR033468">
    <property type="entry name" value="Metaxin_GST"/>
</dbReference>
<accession>Q86JB5</accession>
<evidence type="ECO:0000313" key="5">
    <source>
        <dbReference type="Proteomes" id="UP000002195"/>
    </source>
</evidence>
<dbReference type="SUPFAM" id="SSF47616">
    <property type="entry name" value="GST C-terminal domain-like"/>
    <property type="match status" value="1"/>
</dbReference>
<dbReference type="SUPFAM" id="SSF52833">
    <property type="entry name" value="Thioredoxin-like"/>
    <property type="match status" value="1"/>
</dbReference>
<dbReference type="HOGENOM" id="CLU_951319_0_0_1"/>
<reference evidence="4 5" key="1">
    <citation type="journal article" date="2005" name="Nature">
        <title>The genome of the social amoeba Dictyostelium discoideum.</title>
        <authorList>
            <consortium name="The Dictyostelium discoideum Sequencing Consortium"/>
            <person name="Eichinger L."/>
            <person name="Pachebat J.A."/>
            <person name="Glockner G."/>
            <person name="Rajandream M.A."/>
            <person name="Sucgang R."/>
            <person name="Berriman M."/>
            <person name="Song J."/>
            <person name="Olsen R."/>
            <person name="Szafranski K."/>
            <person name="Xu Q."/>
            <person name="Tunggal B."/>
            <person name="Kummerfeld S."/>
            <person name="Madera M."/>
            <person name="Konfortov B.A."/>
            <person name="Rivero F."/>
            <person name="Bankier A.T."/>
            <person name="Lehmann R."/>
            <person name="Hamlin N."/>
            <person name="Davies R."/>
            <person name="Gaudet P."/>
            <person name="Fey P."/>
            <person name="Pilcher K."/>
            <person name="Chen G."/>
            <person name="Saunders D."/>
            <person name="Sodergren E."/>
            <person name="Davis P."/>
            <person name="Kerhornou A."/>
            <person name="Nie X."/>
            <person name="Hall N."/>
            <person name="Anjard C."/>
            <person name="Hemphill L."/>
            <person name="Bason N."/>
            <person name="Farbrother P."/>
            <person name="Desany B."/>
            <person name="Just E."/>
            <person name="Morio T."/>
            <person name="Rost R."/>
            <person name="Churcher C."/>
            <person name="Cooper J."/>
            <person name="Haydock S."/>
            <person name="van Driessche N."/>
            <person name="Cronin A."/>
            <person name="Goodhead I."/>
            <person name="Muzny D."/>
            <person name="Mourier T."/>
            <person name="Pain A."/>
            <person name="Lu M."/>
            <person name="Harper D."/>
            <person name="Lindsay R."/>
            <person name="Hauser H."/>
            <person name="James K."/>
            <person name="Quiles M."/>
            <person name="Madan Babu M."/>
            <person name="Saito T."/>
            <person name="Buchrieser C."/>
            <person name="Wardroper A."/>
            <person name="Felder M."/>
            <person name="Thangavelu M."/>
            <person name="Johnson D."/>
            <person name="Knights A."/>
            <person name="Loulseged H."/>
            <person name="Mungall K."/>
            <person name="Oliver K."/>
            <person name="Price C."/>
            <person name="Quail M.A."/>
            <person name="Urushihara H."/>
            <person name="Hernandez J."/>
            <person name="Rabbinowitsch E."/>
            <person name="Steffen D."/>
            <person name="Sanders M."/>
            <person name="Ma J."/>
            <person name="Kohara Y."/>
            <person name="Sharp S."/>
            <person name="Simmonds M."/>
            <person name="Spiegler S."/>
            <person name="Tivey A."/>
            <person name="Sugano S."/>
            <person name="White B."/>
            <person name="Walker D."/>
            <person name="Woodward J."/>
            <person name="Winckler T."/>
            <person name="Tanaka Y."/>
            <person name="Shaulsky G."/>
            <person name="Schleicher M."/>
            <person name="Weinstock G."/>
            <person name="Rosenthal A."/>
            <person name="Cox E.C."/>
            <person name="Chisholm R.L."/>
            <person name="Gibbs R."/>
            <person name="Loomis W.F."/>
            <person name="Platzer M."/>
            <person name="Kay R.R."/>
            <person name="Williams J."/>
            <person name="Dear P.H."/>
            <person name="Noegel A.A."/>
            <person name="Barrell B."/>
            <person name="Kuspa A."/>
        </authorList>
    </citation>
    <scope>NUCLEOTIDE SEQUENCE [LARGE SCALE GENOMIC DNA]</scope>
    <source>
        <strain evidence="4 5">AX4</strain>
    </source>
</reference>
<dbReference type="CDD" id="cd03193">
    <property type="entry name" value="GST_C_Metaxin"/>
    <property type="match status" value="1"/>
</dbReference>
<dbReference type="Gene3D" id="3.40.30.10">
    <property type="entry name" value="Glutaredoxin"/>
    <property type="match status" value="1"/>
</dbReference>
<comment type="similarity">
    <text evidence="1">Belongs to the FAX family.</text>
</comment>
<dbReference type="InterPro" id="IPR026928">
    <property type="entry name" value="FAX/IsoI-like"/>
</dbReference>
<gene>
    <name evidence="4" type="ORF">DDB_G0276899</name>
</gene>
<dbReference type="Pfam" id="PF17172">
    <property type="entry name" value="GST_N_4"/>
    <property type="match status" value="1"/>
</dbReference>
<dbReference type="GO" id="GO:0005739">
    <property type="term" value="C:mitochondrion"/>
    <property type="evidence" value="ECO:0000314"/>
    <property type="project" value="dictyBase"/>
</dbReference>
<dbReference type="PANTHER" id="PTHR12289:SF41">
    <property type="entry name" value="FAILED AXON CONNECTIONS-RELATED"/>
    <property type="match status" value="1"/>
</dbReference>
<dbReference type="STRING" id="44689.Q86JB5"/>
<evidence type="ECO:0000259" key="3">
    <source>
        <dbReference type="Pfam" id="PF17172"/>
    </source>
</evidence>
<dbReference type="KEGG" id="ddi:DDB_G0276899"/>
<proteinExistence type="inferred from homology"/>
<dbReference type="Gene3D" id="1.20.1050.10">
    <property type="match status" value="1"/>
</dbReference>
<dbReference type="SFLD" id="SFLDG01180">
    <property type="entry name" value="SUF1"/>
    <property type="match status" value="1"/>
</dbReference>
<dbReference type="InParanoid" id="Q86JB5"/>
<evidence type="ECO:0000313" key="4">
    <source>
        <dbReference type="EMBL" id="EAL68951.1"/>
    </source>
</evidence>
<dbReference type="EMBL" id="AAFI02000019">
    <property type="protein sequence ID" value="EAL68951.1"/>
    <property type="molecule type" value="Genomic_DNA"/>
</dbReference>
<dbReference type="GO" id="GO:0001401">
    <property type="term" value="C:SAM complex"/>
    <property type="evidence" value="ECO:0000304"/>
    <property type="project" value="dictyBase"/>
</dbReference>
<accession>Q550T4</accession>
<dbReference type="Proteomes" id="UP000002195">
    <property type="component" value="Unassembled WGS sequence"/>
</dbReference>
<evidence type="ECO:0000259" key="2">
    <source>
        <dbReference type="Pfam" id="PF17171"/>
    </source>
</evidence>
<dbReference type="RefSeq" id="XP_642848.1">
    <property type="nucleotide sequence ID" value="XM_637756.1"/>
</dbReference>
<protein>
    <submittedName>
        <fullName evidence="4">Glutathione S-transferase domain-containing protein</fullName>
    </submittedName>
</protein>
<dbReference type="InterPro" id="IPR036249">
    <property type="entry name" value="Thioredoxin-like_sf"/>
</dbReference>
<name>Q86JB5_DICDI</name>
<dbReference type="InterPro" id="IPR036282">
    <property type="entry name" value="Glutathione-S-Trfase_C_sf"/>
</dbReference>
<dbReference type="FunCoup" id="Q86JB5">
    <property type="interactions" value="53"/>
</dbReference>
<dbReference type="PaxDb" id="44689-DDB0233965"/>
<dbReference type="InterPro" id="IPR050931">
    <property type="entry name" value="Mito_Protein_Transport_Metaxin"/>
</dbReference>
<feature type="domain" description="Metaxin glutathione S-transferase" evidence="2">
    <location>
        <begin position="217"/>
        <end position="278"/>
    </location>
</feature>
<sequence>MEKVIEVVKNNKLLVAATVTVSAGILYKTISLNTNKPIFEKDVVYVADFPGINKDLPSYSPFVLKVISILEYCNIRYEINTTGDLGPNPRKTFPYIRYNDEFVYDSYFILEWISQQFKHVTPKMQQSIGSGGGSGEMDQAIDHITKRFIDQAFTYLSAYIRWVVPEYNEKIIPRLLSSIQNPIFRSFAHKAINQVSIQKYKTQVGNFSLDEVVSVFKSDLNSLSNLLGSKTFIFGDHLSMADISLFSTLAQIYYVPVDTPIRSILFENQNLLNYIQNVRSLIFSDAKWELLKQ</sequence>
<dbReference type="InterPro" id="IPR012336">
    <property type="entry name" value="Thioredoxin-like_fold"/>
</dbReference>
<dbReference type="dictyBase" id="DDB_G0276899"/>